<proteinExistence type="predicted"/>
<gene>
    <name evidence="1" type="ORF">BDW47DRAFT_127649</name>
</gene>
<organism evidence="1 2">
    <name type="scientific">Aspergillus candidus</name>
    <dbReference type="NCBI Taxonomy" id="41067"/>
    <lineage>
        <taxon>Eukaryota</taxon>
        <taxon>Fungi</taxon>
        <taxon>Dikarya</taxon>
        <taxon>Ascomycota</taxon>
        <taxon>Pezizomycotina</taxon>
        <taxon>Eurotiomycetes</taxon>
        <taxon>Eurotiomycetidae</taxon>
        <taxon>Eurotiales</taxon>
        <taxon>Aspergillaceae</taxon>
        <taxon>Aspergillus</taxon>
        <taxon>Aspergillus subgen. Circumdati</taxon>
    </lineage>
</organism>
<dbReference type="RefSeq" id="XP_024669919.1">
    <property type="nucleotide sequence ID" value="XM_024816747.1"/>
</dbReference>
<dbReference type="OrthoDB" id="4453902at2759"/>
<keyword evidence="2" id="KW-1185">Reference proteome</keyword>
<accession>A0A2I2F5K3</accession>
<evidence type="ECO:0000313" key="2">
    <source>
        <dbReference type="Proteomes" id="UP000234585"/>
    </source>
</evidence>
<evidence type="ECO:0000313" key="1">
    <source>
        <dbReference type="EMBL" id="PLB35907.1"/>
    </source>
</evidence>
<dbReference type="GeneID" id="36523907"/>
<name>A0A2I2F5K3_ASPCN</name>
<dbReference type="EMBL" id="KZ559156">
    <property type="protein sequence ID" value="PLB35907.1"/>
    <property type="molecule type" value="Genomic_DNA"/>
</dbReference>
<protein>
    <submittedName>
        <fullName evidence="1">Uncharacterized protein</fullName>
    </submittedName>
</protein>
<reference evidence="1 2" key="1">
    <citation type="submission" date="2017-12" db="EMBL/GenBank/DDBJ databases">
        <authorList>
            <consortium name="DOE Joint Genome Institute"/>
            <person name="Haridas S."/>
            <person name="Kjaerbolling I."/>
            <person name="Vesth T.C."/>
            <person name="Frisvad J.C."/>
            <person name="Nybo J.L."/>
            <person name="Theobald S."/>
            <person name="Kuo A."/>
            <person name="Bowyer P."/>
            <person name="Matsuda Y."/>
            <person name="Mondo S."/>
            <person name="Lyhne E.K."/>
            <person name="Kogle M.E."/>
            <person name="Clum A."/>
            <person name="Lipzen A."/>
            <person name="Salamov A."/>
            <person name="Ngan C.Y."/>
            <person name="Daum C."/>
            <person name="Chiniquy J."/>
            <person name="Barry K."/>
            <person name="LaButti K."/>
            <person name="Simmons B.A."/>
            <person name="Magnuson J.K."/>
            <person name="Mortensen U.H."/>
            <person name="Larsen T.O."/>
            <person name="Grigoriev I.V."/>
            <person name="Baker S.E."/>
            <person name="Andersen M.R."/>
            <person name="Nordberg H.P."/>
            <person name="Cantor M.N."/>
            <person name="Hua S.X."/>
        </authorList>
    </citation>
    <scope>NUCLEOTIDE SEQUENCE [LARGE SCALE GENOMIC DNA]</scope>
    <source>
        <strain evidence="1 2">CBS 102.13</strain>
    </source>
</reference>
<dbReference type="STRING" id="41067.A0A2I2F5K3"/>
<sequence>MSSTALQEKRRHIYKDLVNLHEKLENVNGPSCPHSVLEVIGIHDVLVNILPTSLPEFSPVFFIPPNRDFHLETPYPRSTQISQTHGEEDNASPPNLRYPFLLHQADNRLANTVVPRWSSVTGFTSFRNDGAITKEKWSLRDELTLYQVDSASHWWRVSEVLECPHHTHPHVVFDLASTEDAQSDEQSSLVLQLKVGEIKSIIRIMRIAMEREYNRECLVVPVLVLSYTPPNYGRIIQAHHTGSNLIIQYTPRIAFDDPAFSPAELFLRYYCSKPVLPLGGLDPWKAN</sequence>
<dbReference type="AlphaFoldDB" id="A0A2I2F5K3"/>
<dbReference type="Proteomes" id="UP000234585">
    <property type="component" value="Unassembled WGS sequence"/>
</dbReference>